<comment type="caution">
    <text evidence="6">The sequence shown here is derived from an EMBL/GenBank/DDBJ whole genome shotgun (WGS) entry which is preliminary data.</text>
</comment>
<dbReference type="PANTHER" id="PTHR30085:SF6">
    <property type="entry name" value="ABC TRANSPORTER GLUTAMINE-BINDING PROTEIN GLNH"/>
    <property type="match status" value="1"/>
</dbReference>
<dbReference type="OrthoDB" id="9777941at2"/>
<gene>
    <name evidence="6" type="ORF">C7K55_10690</name>
</gene>
<evidence type="ECO:0000313" key="6">
    <source>
        <dbReference type="EMBL" id="PSJ04478.1"/>
    </source>
</evidence>
<dbReference type="PANTHER" id="PTHR30085">
    <property type="entry name" value="AMINO ACID ABC TRANSPORTER PERMEASE"/>
    <property type="match status" value="1"/>
</dbReference>
<dbReference type="SUPFAM" id="SSF53850">
    <property type="entry name" value="Periplasmic binding protein-like II"/>
    <property type="match status" value="1"/>
</dbReference>
<dbReference type="InterPro" id="IPR001638">
    <property type="entry name" value="Solute-binding_3/MltF_N"/>
</dbReference>
<evidence type="ECO:0000256" key="2">
    <source>
        <dbReference type="ARBA" id="ARBA00022448"/>
    </source>
</evidence>
<evidence type="ECO:0000259" key="5">
    <source>
        <dbReference type="SMART" id="SM00062"/>
    </source>
</evidence>
<dbReference type="InterPro" id="IPR051455">
    <property type="entry name" value="Bact_solute-bind_prot3"/>
</dbReference>
<evidence type="ECO:0000256" key="1">
    <source>
        <dbReference type="ARBA" id="ARBA00010333"/>
    </source>
</evidence>
<dbReference type="Proteomes" id="UP000243002">
    <property type="component" value="Unassembled WGS sequence"/>
</dbReference>
<dbReference type="Gene3D" id="3.40.190.10">
    <property type="entry name" value="Periplasmic binding protein-like II"/>
    <property type="match status" value="2"/>
</dbReference>
<organism evidence="6 7">
    <name type="scientific">Cyanobium usitatum str. Tous</name>
    <dbReference type="NCBI Taxonomy" id="2116684"/>
    <lineage>
        <taxon>Bacteria</taxon>
        <taxon>Bacillati</taxon>
        <taxon>Cyanobacteriota</taxon>
        <taxon>Cyanophyceae</taxon>
        <taxon>Synechococcales</taxon>
        <taxon>Prochlorococcaceae</taxon>
        <taxon>Cyanobium</taxon>
    </lineage>
</organism>
<evidence type="ECO:0000313" key="7">
    <source>
        <dbReference type="Proteomes" id="UP000243002"/>
    </source>
</evidence>
<dbReference type="SMART" id="SM00062">
    <property type="entry name" value="PBPb"/>
    <property type="match status" value="1"/>
</dbReference>
<keyword evidence="2" id="KW-0813">Transport</keyword>
<dbReference type="Pfam" id="PF00497">
    <property type="entry name" value="SBP_bac_3"/>
    <property type="match status" value="1"/>
</dbReference>
<comment type="similarity">
    <text evidence="1">Belongs to the bacterial solute-binding protein 3 family.</text>
</comment>
<dbReference type="GO" id="GO:0005576">
    <property type="term" value="C:extracellular region"/>
    <property type="evidence" value="ECO:0007669"/>
    <property type="project" value="TreeGrafter"/>
</dbReference>
<feature type="region of interest" description="Disordered" evidence="4">
    <location>
        <begin position="1"/>
        <end position="22"/>
    </location>
</feature>
<evidence type="ECO:0000256" key="3">
    <source>
        <dbReference type="ARBA" id="ARBA00022729"/>
    </source>
</evidence>
<dbReference type="EMBL" id="PXXO01000012">
    <property type="protein sequence ID" value="PSJ04478.1"/>
    <property type="molecule type" value="Genomic_DNA"/>
</dbReference>
<keyword evidence="7" id="KW-1185">Reference proteome</keyword>
<feature type="domain" description="Solute-binding protein family 3/N-terminal" evidence="5">
    <location>
        <begin position="32"/>
        <end position="263"/>
    </location>
</feature>
<dbReference type="AlphaFoldDB" id="A0A2P7MTA8"/>
<sequence>MPAAVQAQSQTKPPAKPQLEGAVQRAARSGELVLSGFADVPPLMMLSPQGQPSGYGILVAERIAAELSQAVGRPVKVRFAPIGDPASLVNSITSGKADLACGLPFSWGLDMQVDFSLPIGLSGVRLLAPSGRFDGSPAALAGRRIGVVRQSLGETELRGMQPKATPVAFDSLKAAVAAMQAGSVDGVIGDTIVLAGLVLQQGLPGLALSPALPYEAYAVSCVLAENDSAFRNVVNLAIARLLQGYLDGQPDTVTAVNRWLGPASALGLPESAIRASFEAVLLGVETIRPVLEGQAASTAR</sequence>
<dbReference type="NCBIfam" id="TIGR04262">
    <property type="entry name" value="orph_peri_GRRM"/>
    <property type="match status" value="1"/>
</dbReference>
<dbReference type="InterPro" id="IPR026358">
    <property type="entry name" value="Orph_peri_GRRM"/>
</dbReference>
<name>A0A2P7MTA8_9CYAN</name>
<protein>
    <submittedName>
        <fullName evidence="6">ABC transporter substrate-binding protein</fullName>
    </submittedName>
</protein>
<evidence type="ECO:0000256" key="4">
    <source>
        <dbReference type="SAM" id="MobiDB-lite"/>
    </source>
</evidence>
<dbReference type="GO" id="GO:0006865">
    <property type="term" value="P:amino acid transport"/>
    <property type="evidence" value="ECO:0007669"/>
    <property type="project" value="TreeGrafter"/>
</dbReference>
<reference evidence="6 7" key="1">
    <citation type="journal article" date="2018" name="Environ. Microbiol.">
        <title>Ecological and genomic features of two widespread freshwater picocyanobacteria.</title>
        <authorList>
            <person name="Cabello-Yeves P.J."/>
            <person name="Picazo A."/>
            <person name="Camacho A."/>
            <person name="Callieri C."/>
            <person name="Rosselli R."/>
            <person name="Roda-Garcia J.J."/>
            <person name="Coutinho F.H."/>
            <person name="Rodriguez-Valera F."/>
        </authorList>
    </citation>
    <scope>NUCLEOTIDE SEQUENCE [LARGE SCALE GENOMIC DNA]</scope>
    <source>
        <strain evidence="6 7">Tous</strain>
    </source>
</reference>
<keyword evidence="3" id="KW-0732">Signal</keyword>
<accession>A0A2P7MTA8</accession>
<dbReference type="GO" id="GO:0030288">
    <property type="term" value="C:outer membrane-bounded periplasmic space"/>
    <property type="evidence" value="ECO:0007669"/>
    <property type="project" value="TreeGrafter"/>
</dbReference>
<feature type="compositionally biased region" description="Polar residues" evidence="4">
    <location>
        <begin position="1"/>
        <end position="12"/>
    </location>
</feature>
<proteinExistence type="inferred from homology"/>